<dbReference type="AlphaFoldDB" id="A0A3P8ANP5"/>
<dbReference type="WBParaSite" id="HPBE_0000484001-mRNA-1">
    <property type="protein sequence ID" value="HPBE_0000484001-mRNA-1"/>
    <property type="gene ID" value="HPBE_0000484001"/>
</dbReference>
<dbReference type="Proteomes" id="UP000050761">
    <property type="component" value="Unassembled WGS sequence"/>
</dbReference>
<name>A0A3P8ANP5_HELPZ</name>
<accession>A0A3P8ANP5</accession>
<gene>
    <name evidence="1" type="ORF">HPBE_LOCUS4841</name>
</gene>
<evidence type="ECO:0000313" key="3">
    <source>
        <dbReference type="WBParaSite" id="HPBE_0000484001-mRNA-1"/>
    </source>
</evidence>
<reference evidence="1 2" key="1">
    <citation type="submission" date="2018-11" db="EMBL/GenBank/DDBJ databases">
        <authorList>
            <consortium name="Pathogen Informatics"/>
        </authorList>
    </citation>
    <scope>NUCLEOTIDE SEQUENCE [LARGE SCALE GENOMIC DNA]</scope>
</reference>
<evidence type="ECO:0000313" key="2">
    <source>
        <dbReference type="Proteomes" id="UP000050761"/>
    </source>
</evidence>
<sequence>MPHPMHPPSSRSKTLAWFLADDLLDRKGGGSKQMAEDCRATIDPLPSNSSWPWRWRQRQQFHDRDEILTDYVRSNEPPPAAAASRRCRRRCRACSLARRSLAWSLKTVVGELSHLSITPARDRSGGGSLP</sequence>
<evidence type="ECO:0000313" key="1">
    <source>
        <dbReference type="EMBL" id="VDO62525.1"/>
    </source>
</evidence>
<protein>
    <submittedName>
        <fullName evidence="1 3">Uncharacterized protein</fullName>
    </submittedName>
</protein>
<proteinExistence type="predicted"/>
<organism evidence="1">
    <name type="scientific">Heligmosomoides polygyrus</name>
    <name type="common">Parasitic roundworm</name>
    <dbReference type="NCBI Taxonomy" id="6339"/>
    <lineage>
        <taxon>Eukaryota</taxon>
        <taxon>Metazoa</taxon>
        <taxon>Ecdysozoa</taxon>
        <taxon>Nematoda</taxon>
        <taxon>Chromadorea</taxon>
        <taxon>Rhabditida</taxon>
        <taxon>Rhabditina</taxon>
        <taxon>Rhabditomorpha</taxon>
        <taxon>Strongyloidea</taxon>
        <taxon>Heligmosomidae</taxon>
        <taxon>Heligmosomoides</taxon>
    </lineage>
</organism>
<reference evidence="3" key="2">
    <citation type="submission" date="2019-09" db="UniProtKB">
        <authorList>
            <consortium name="WormBaseParasite"/>
        </authorList>
    </citation>
    <scope>IDENTIFICATION</scope>
</reference>
<dbReference type="EMBL" id="UZAH01025371">
    <property type="protein sequence ID" value="VDO62525.1"/>
    <property type="molecule type" value="Genomic_DNA"/>
</dbReference>
<keyword evidence="2" id="KW-1185">Reference proteome</keyword>